<evidence type="ECO:0000256" key="1">
    <source>
        <dbReference type="SAM" id="MobiDB-lite"/>
    </source>
</evidence>
<dbReference type="Proteomes" id="UP000799640">
    <property type="component" value="Unassembled WGS sequence"/>
</dbReference>
<feature type="region of interest" description="Disordered" evidence="1">
    <location>
        <begin position="1"/>
        <end position="86"/>
    </location>
</feature>
<evidence type="ECO:0000313" key="3">
    <source>
        <dbReference type="Proteomes" id="UP000799640"/>
    </source>
</evidence>
<keyword evidence="3" id="KW-1185">Reference proteome</keyword>
<dbReference type="EMBL" id="ML996687">
    <property type="protein sequence ID" value="KAF2405105.1"/>
    <property type="molecule type" value="Genomic_DNA"/>
</dbReference>
<feature type="compositionally biased region" description="Low complexity" evidence="1">
    <location>
        <begin position="37"/>
        <end position="50"/>
    </location>
</feature>
<organism evidence="2 3">
    <name type="scientific">Trichodelitschia bisporula</name>
    <dbReference type="NCBI Taxonomy" id="703511"/>
    <lineage>
        <taxon>Eukaryota</taxon>
        <taxon>Fungi</taxon>
        <taxon>Dikarya</taxon>
        <taxon>Ascomycota</taxon>
        <taxon>Pezizomycotina</taxon>
        <taxon>Dothideomycetes</taxon>
        <taxon>Dothideomycetes incertae sedis</taxon>
        <taxon>Phaeotrichales</taxon>
        <taxon>Phaeotrichaceae</taxon>
        <taxon>Trichodelitschia</taxon>
    </lineage>
</organism>
<name>A0A6G1IAU2_9PEZI</name>
<accession>A0A6G1IAU2</accession>
<feature type="compositionally biased region" description="Basic residues" evidence="1">
    <location>
        <begin position="58"/>
        <end position="78"/>
    </location>
</feature>
<gene>
    <name evidence="2" type="ORF">EJ06DRAFT_12391</name>
</gene>
<protein>
    <submittedName>
        <fullName evidence="2">Uncharacterized protein</fullName>
    </submittedName>
</protein>
<sequence length="122" mass="13049">MLRKYHTLVSSPPQPCPRRLASNPFHPINAFKKPRAPSLLFPPSSPPLLSQGTQHYNLHPRAHHHPLPASERHRHSKAKQSGSRRGVISAALCARGSNEAATWGAMGPLFAAVGGAATAGDT</sequence>
<dbReference type="AlphaFoldDB" id="A0A6G1IAU2"/>
<evidence type="ECO:0000313" key="2">
    <source>
        <dbReference type="EMBL" id="KAF2405105.1"/>
    </source>
</evidence>
<reference evidence="2" key="1">
    <citation type="journal article" date="2020" name="Stud. Mycol.">
        <title>101 Dothideomycetes genomes: a test case for predicting lifestyles and emergence of pathogens.</title>
        <authorList>
            <person name="Haridas S."/>
            <person name="Albert R."/>
            <person name="Binder M."/>
            <person name="Bloem J."/>
            <person name="Labutti K."/>
            <person name="Salamov A."/>
            <person name="Andreopoulos B."/>
            <person name="Baker S."/>
            <person name="Barry K."/>
            <person name="Bills G."/>
            <person name="Bluhm B."/>
            <person name="Cannon C."/>
            <person name="Castanera R."/>
            <person name="Culley D."/>
            <person name="Daum C."/>
            <person name="Ezra D."/>
            <person name="Gonzalez J."/>
            <person name="Henrissat B."/>
            <person name="Kuo A."/>
            <person name="Liang C."/>
            <person name="Lipzen A."/>
            <person name="Lutzoni F."/>
            <person name="Magnuson J."/>
            <person name="Mondo S."/>
            <person name="Nolan M."/>
            <person name="Ohm R."/>
            <person name="Pangilinan J."/>
            <person name="Park H.-J."/>
            <person name="Ramirez L."/>
            <person name="Alfaro M."/>
            <person name="Sun H."/>
            <person name="Tritt A."/>
            <person name="Yoshinaga Y."/>
            <person name="Zwiers L.-H."/>
            <person name="Turgeon B."/>
            <person name="Goodwin S."/>
            <person name="Spatafora J."/>
            <person name="Crous P."/>
            <person name="Grigoriev I."/>
        </authorList>
    </citation>
    <scope>NUCLEOTIDE SEQUENCE</scope>
    <source>
        <strain evidence="2">CBS 262.69</strain>
    </source>
</reference>
<proteinExistence type="predicted"/>